<dbReference type="KEGG" id="cce:Ccel_3037"/>
<dbReference type="Proteomes" id="UP000001349">
    <property type="component" value="Chromosome"/>
</dbReference>
<dbReference type="EMBL" id="CP001348">
    <property type="protein sequence ID" value="ACL77329.1"/>
    <property type="molecule type" value="Genomic_DNA"/>
</dbReference>
<dbReference type="STRING" id="394503.Ccel_3037"/>
<dbReference type="KEGG" id="cce:Ccel_3284"/>
<evidence type="ECO:0000313" key="2">
    <source>
        <dbReference type="EMBL" id="ACL77573.1"/>
    </source>
</evidence>
<protein>
    <submittedName>
        <fullName evidence="2">Uncharacterized protein</fullName>
    </submittedName>
</protein>
<dbReference type="HOGENOM" id="CLU_175378_0_0_9"/>
<name>B8I117_RUMCH</name>
<keyword evidence="3" id="KW-1185">Reference proteome</keyword>
<evidence type="ECO:0000313" key="3">
    <source>
        <dbReference type="Proteomes" id="UP000001349"/>
    </source>
</evidence>
<proteinExistence type="predicted"/>
<sequence length="101" mass="11004">MSKVINITDKLSKEKPSIQIGDKTYSVDDTITNVLKFEELANIGTSSAMVEAISLALGSKAAKELSVEKMTIQSFKVLATAVIAAMQDMEYEEAAARFQKK</sequence>
<dbReference type="OrthoDB" id="1850450at2"/>
<evidence type="ECO:0000313" key="1">
    <source>
        <dbReference type="EMBL" id="ACL77329.1"/>
    </source>
</evidence>
<dbReference type="eggNOG" id="ENOG5033G5V">
    <property type="taxonomic scope" value="Bacteria"/>
</dbReference>
<dbReference type="EMBL" id="CP001348">
    <property type="protein sequence ID" value="ACL77573.1"/>
    <property type="molecule type" value="Genomic_DNA"/>
</dbReference>
<accession>B8I117</accession>
<gene>
    <name evidence="1" type="ordered locus">Ccel_3037</name>
    <name evidence="2" type="ordered locus">Ccel_3284</name>
</gene>
<dbReference type="AlphaFoldDB" id="B8I117"/>
<dbReference type="RefSeq" id="WP_015926388.1">
    <property type="nucleotide sequence ID" value="NC_011898.1"/>
</dbReference>
<organism evidence="2 3">
    <name type="scientific">Ruminiclostridium cellulolyticum (strain ATCC 35319 / DSM 5812 / JCM 6584 / H10)</name>
    <name type="common">Clostridium cellulolyticum</name>
    <dbReference type="NCBI Taxonomy" id="394503"/>
    <lineage>
        <taxon>Bacteria</taxon>
        <taxon>Bacillati</taxon>
        <taxon>Bacillota</taxon>
        <taxon>Clostridia</taxon>
        <taxon>Eubacteriales</taxon>
        <taxon>Oscillospiraceae</taxon>
        <taxon>Ruminiclostridium</taxon>
    </lineage>
</organism>
<reference evidence="2 3" key="1">
    <citation type="submission" date="2009-01" db="EMBL/GenBank/DDBJ databases">
        <title>Complete sequence of Clostridium cellulolyticum H10.</title>
        <authorList>
            <consortium name="US DOE Joint Genome Institute"/>
            <person name="Lucas S."/>
            <person name="Copeland A."/>
            <person name="Lapidus A."/>
            <person name="Glavina del Rio T."/>
            <person name="Dalin E."/>
            <person name="Tice H."/>
            <person name="Bruce D."/>
            <person name="Goodwin L."/>
            <person name="Pitluck S."/>
            <person name="Chertkov O."/>
            <person name="Saunders E."/>
            <person name="Brettin T."/>
            <person name="Detter J.C."/>
            <person name="Han C."/>
            <person name="Larimer F."/>
            <person name="Land M."/>
            <person name="Hauser L."/>
            <person name="Kyrpides N."/>
            <person name="Ivanova N."/>
            <person name="Zhou J."/>
            <person name="Richardson P."/>
        </authorList>
    </citation>
    <scope>NUCLEOTIDE SEQUENCE [LARGE SCALE GENOMIC DNA]</scope>
    <source>
        <strain evidence="3">ATCC 35319 / DSM 5812 / JCM 6584 / H10</strain>
        <strain evidence="2">H10</strain>
    </source>
</reference>